<feature type="transmembrane region" description="Helical" evidence="9">
    <location>
        <begin position="169"/>
        <end position="193"/>
    </location>
</feature>
<keyword evidence="4 8" id="KW-1003">Cell membrane</keyword>
<accession>A0A0R1V908</accession>
<reference evidence="10 11" key="1">
    <citation type="journal article" date="2015" name="Genome Announc.">
        <title>Expanding the biotechnology potential of lactobacilli through comparative genomics of 213 strains and associated genera.</title>
        <authorList>
            <person name="Sun Z."/>
            <person name="Harris H.M."/>
            <person name="McCann A."/>
            <person name="Guo C."/>
            <person name="Argimon S."/>
            <person name="Zhang W."/>
            <person name="Yang X."/>
            <person name="Jeffery I.B."/>
            <person name="Cooney J.C."/>
            <person name="Kagawa T.F."/>
            <person name="Liu W."/>
            <person name="Song Y."/>
            <person name="Salvetti E."/>
            <person name="Wrobel A."/>
            <person name="Rasinkangas P."/>
            <person name="Parkhill J."/>
            <person name="Rea M.C."/>
            <person name="O'Sullivan O."/>
            <person name="Ritari J."/>
            <person name="Douillard F.P."/>
            <person name="Paul Ross R."/>
            <person name="Yang R."/>
            <person name="Briner A.E."/>
            <person name="Felis G.E."/>
            <person name="de Vos W.M."/>
            <person name="Barrangou R."/>
            <person name="Klaenhammer T.R."/>
            <person name="Caufield P.W."/>
            <person name="Cui Y."/>
            <person name="Zhang H."/>
            <person name="O'Toole P.W."/>
        </authorList>
    </citation>
    <scope>NUCLEOTIDE SEQUENCE [LARGE SCALE GENOMIC DNA]</scope>
    <source>
        <strain evidence="10 11">DSM 16230</strain>
    </source>
</reference>
<dbReference type="InterPro" id="IPR025720">
    <property type="entry name" value="RibU"/>
</dbReference>
<evidence type="ECO:0000313" key="11">
    <source>
        <dbReference type="Proteomes" id="UP000051166"/>
    </source>
</evidence>
<dbReference type="STRING" id="1423801.FD50_GL000175"/>
<dbReference type="PANTHER" id="PTHR38438">
    <property type="entry name" value="RIBOFLAVIN TRANSPORTER RIBU"/>
    <property type="match status" value="1"/>
</dbReference>
<evidence type="ECO:0000256" key="5">
    <source>
        <dbReference type="ARBA" id="ARBA00022692"/>
    </source>
</evidence>
<dbReference type="EMBL" id="AZFQ01000026">
    <property type="protein sequence ID" value="KRL99477.1"/>
    <property type="molecule type" value="Genomic_DNA"/>
</dbReference>
<evidence type="ECO:0000256" key="2">
    <source>
        <dbReference type="ARBA" id="ARBA00005540"/>
    </source>
</evidence>
<keyword evidence="6 9" id="KW-1133">Transmembrane helix</keyword>
<evidence type="ECO:0000313" key="10">
    <source>
        <dbReference type="EMBL" id="KRL99477.1"/>
    </source>
</evidence>
<evidence type="ECO:0000256" key="1">
    <source>
        <dbReference type="ARBA" id="ARBA00004651"/>
    </source>
</evidence>
<feature type="transmembrane region" description="Helical" evidence="9">
    <location>
        <begin position="128"/>
        <end position="149"/>
    </location>
</feature>
<keyword evidence="5 9" id="KW-0812">Transmembrane</keyword>
<keyword evidence="7 8" id="KW-0472">Membrane</keyword>
<feature type="transmembrane region" description="Helical" evidence="9">
    <location>
        <begin position="25"/>
        <end position="49"/>
    </location>
</feature>
<dbReference type="Pfam" id="PF12822">
    <property type="entry name" value="ECF_trnsprt"/>
    <property type="match status" value="1"/>
</dbReference>
<evidence type="ECO:0000256" key="7">
    <source>
        <dbReference type="ARBA" id="ARBA00023136"/>
    </source>
</evidence>
<name>A0A0R1V908_9LACO</name>
<feature type="transmembrane region" description="Helical" evidence="9">
    <location>
        <begin position="61"/>
        <end position="86"/>
    </location>
</feature>
<keyword evidence="11" id="KW-1185">Reference proteome</keyword>
<dbReference type="PATRIC" id="fig|1423801.4.peg.177"/>
<evidence type="ECO:0000256" key="3">
    <source>
        <dbReference type="ARBA" id="ARBA00022448"/>
    </source>
</evidence>
<comment type="similarity">
    <text evidence="2 8">Belongs to the prokaryotic riboflavin transporter (P-RFT) (TC 2.A.87) family.</text>
</comment>
<proteinExistence type="inferred from homology"/>
<dbReference type="Proteomes" id="UP000051166">
    <property type="component" value="Unassembled WGS sequence"/>
</dbReference>
<comment type="caution">
    <text evidence="10">The sequence shown here is derived from an EMBL/GenBank/DDBJ whole genome shotgun (WGS) entry which is preliminary data.</text>
</comment>
<evidence type="ECO:0000256" key="4">
    <source>
        <dbReference type="ARBA" id="ARBA00022475"/>
    </source>
</evidence>
<organism evidence="10 11">
    <name type="scientific">Liquorilactobacillus satsumensis DSM 16230 = JCM 12392</name>
    <dbReference type="NCBI Taxonomy" id="1423801"/>
    <lineage>
        <taxon>Bacteria</taxon>
        <taxon>Bacillati</taxon>
        <taxon>Bacillota</taxon>
        <taxon>Bacilli</taxon>
        <taxon>Lactobacillales</taxon>
        <taxon>Lactobacillaceae</taxon>
        <taxon>Liquorilactobacillus</taxon>
    </lineage>
</organism>
<comment type="subcellular location">
    <subcellularLocation>
        <location evidence="1">Cell membrane</location>
        <topology evidence="1">Multi-pass membrane protein</topology>
    </subcellularLocation>
</comment>
<dbReference type="GO" id="GO:0032217">
    <property type="term" value="F:riboflavin transmembrane transporter activity"/>
    <property type="evidence" value="ECO:0007669"/>
    <property type="project" value="UniProtKB-UniRule"/>
</dbReference>
<dbReference type="Gene3D" id="1.10.1760.20">
    <property type="match status" value="1"/>
</dbReference>
<dbReference type="PIRSF" id="PIRSF037778">
    <property type="entry name" value="UCP037778_transp_RibU"/>
    <property type="match status" value="1"/>
</dbReference>
<comment type="function">
    <text evidence="8">Probably a riboflavin-binding protein that interacts with the energy-coupling factor (ECF) ABC-transporter complex.</text>
</comment>
<keyword evidence="3 8" id="KW-0813">Transport</keyword>
<evidence type="ECO:0000256" key="9">
    <source>
        <dbReference type="SAM" id="Phobius"/>
    </source>
</evidence>
<protein>
    <recommendedName>
        <fullName evidence="8">Riboflavin transporter</fullName>
    </recommendedName>
</protein>
<evidence type="ECO:0000256" key="6">
    <source>
        <dbReference type="ARBA" id="ARBA00022989"/>
    </source>
</evidence>
<feature type="transmembrane region" description="Helical" evidence="9">
    <location>
        <begin position="92"/>
        <end position="116"/>
    </location>
</feature>
<evidence type="ECO:0000256" key="8">
    <source>
        <dbReference type="PIRNR" id="PIRNR037778"/>
    </source>
</evidence>
<gene>
    <name evidence="10" type="ORF">FD50_GL000175</name>
</gene>
<sequence>MLNKHTVEDEHQEVFLMVYSATRRYVIASFLAGLSYLLMFLSFAVIPLVPYMKIDFSDLPILFGMFLFGPLGGIEIAILRSLLYFLISGPSIASLIGVSTNLLASLCFCLPVFYILRKSHAVTASNIGRSILAGTASLTVVLSLANYFVITPLYMAVLGMKLSLPLSQLVLYGVVPFNLIKGVLVGTAFWLLFTKLRVWLKDRSVVMH</sequence>
<dbReference type="GO" id="GO:0005886">
    <property type="term" value="C:plasma membrane"/>
    <property type="evidence" value="ECO:0007669"/>
    <property type="project" value="UniProtKB-SubCell"/>
</dbReference>
<dbReference type="AlphaFoldDB" id="A0A0R1V908"/>
<dbReference type="PANTHER" id="PTHR38438:SF1">
    <property type="entry name" value="RIBOFLAVIN TRANSPORTER RIBU"/>
    <property type="match status" value="1"/>
</dbReference>
<dbReference type="InterPro" id="IPR024529">
    <property type="entry name" value="ECF_trnsprt_substrate-spec"/>
</dbReference>